<feature type="region of interest" description="Disordered" evidence="1">
    <location>
        <begin position="414"/>
        <end position="444"/>
    </location>
</feature>
<comment type="caution">
    <text evidence="2">The sequence shown here is derived from an EMBL/GenBank/DDBJ whole genome shotgun (WGS) entry which is preliminary data.</text>
</comment>
<dbReference type="OrthoDB" id="5229017at2759"/>
<dbReference type="EMBL" id="NAJM01000071">
    <property type="protein sequence ID" value="RVX66037.1"/>
    <property type="molecule type" value="Genomic_DNA"/>
</dbReference>
<dbReference type="AlphaFoldDB" id="A0A438MSN2"/>
<feature type="region of interest" description="Disordered" evidence="1">
    <location>
        <begin position="194"/>
        <end position="217"/>
    </location>
</feature>
<accession>A0A438MSN2</accession>
<protein>
    <submittedName>
        <fullName evidence="2">Uncharacterized protein</fullName>
    </submittedName>
</protein>
<evidence type="ECO:0000313" key="2">
    <source>
        <dbReference type="EMBL" id="RVX66037.1"/>
    </source>
</evidence>
<feature type="compositionally biased region" description="Pro residues" evidence="1">
    <location>
        <begin position="758"/>
        <end position="770"/>
    </location>
</feature>
<feature type="region of interest" description="Disordered" evidence="1">
    <location>
        <begin position="246"/>
        <end position="266"/>
    </location>
</feature>
<evidence type="ECO:0000313" key="3">
    <source>
        <dbReference type="Proteomes" id="UP000288859"/>
    </source>
</evidence>
<proteinExistence type="predicted"/>
<feature type="compositionally biased region" description="Low complexity" evidence="1">
    <location>
        <begin position="859"/>
        <end position="873"/>
    </location>
</feature>
<dbReference type="VEuPathDB" id="FungiDB:PV10_04473"/>
<gene>
    <name evidence="2" type="ORF">B0A52_10124</name>
</gene>
<organism evidence="2 3">
    <name type="scientific">Exophiala mesophila</name>
    <name type="common">Black yeast-like fungus</name>
    <dbReference type="NCBI Taxonomy" id="212818"/>
    <lineage>
        <taxon>Eukaryota</taxon>
        <taxon>Fungi</taxon>
        <taxon>Dikarya</taxon>
        <taxon>Ascomycota</taxon>
        <taxon>Pezizomycotina</taxon>
        <taxon>Eurotiomycetes</taxon>
        <taxon>Chaetothyriomycetidae</taxon>
        <taxon>Chaetothyriales</taxon>
        <taxon>Herpotrichiellaceae</taxon>
        <taxon>Exophiala</taxon>
    </lineage>
</organism>
<reference evidence="2 3" key="1">
    <citation type="submission" date="2017-03" db="EMBL/GenBank/DDBJ databases">
        <title>Genomes of endolithic fungi from Antarctica.</title>
        <authorList>
            <person name="Coleine C."/>
            <person name="Masonjones S."/>
            <person name="Stajich J.E."/>
        </authorList>
    </citation>
    <scope>NUCLEOTIDE SEQUENCE [LARGE SCALE GENOMIC DNA]</scope>
    <source>
        <strain evidence="2 3">CCFEE 6314</strain>
    </source>
</reference>
<evidence type="ECO:0000256" key="1">
    <source>
        <dbReference type="SAM" id="MobiDB-lite"/>
    </source>
</evidence>
<dbReference type="Proteomes" id="UP000288859">
    <property type="component" value="Unassembled WGS sequence"/>
</dbReference>
<feature type="compositionally biased region" description="Polar residues" evidence="1">
    <location>
        <begin position="414"/>
        <end position="428"/>
    </location>
</feature>
<feature type="compositionally biased region" description="Low complexity" evidence="1">
    <location>
        <begin position="836"/>
        <end position="849"/>
    </location>
</feature>
<feature type="region of interest" description="Disordered" evidence="1">
    <location>
        <begin position="739"/>
        <end position="873"/>
    </location>
</feature>
<sequence length="1088" mass="119304">MAGSLGEQAISSTSIIRGRFTSEHDIVGCFDEESCRYFLREVGSKVVPFYPFTFGMEEVYSLIVEEYGLAGIPDATSVLQDLLENERTAGGLGDDGDIWRSWRHSWRHRNDDSLNPFIPKISSFVLKPPTSPRTRIFKSENFLRTIDEQWYRDEALNQITAASDGTTTGQDPSGYSQFATLTCTHQRLRNAIDTTEGSHSQATRKHDSSGSNKAWSRSSSFRSSLFGRQSSTPLRAKASTKSFLKQSSSFAGSRPSDLNLNTSPSLTTEERRTVTFVPTIQFSSPRSPLVPLKERKRLDVINSEASNSFQAEEDLQPDSAMSLDQTQMDPSVLMAYETLTGQESFSAEQMPYLRGGGEADIAASVEINKSTTRCPTIPLPASLSLPTSDITTALRRVDNTTISDYSHIDFASMAGQSPEETSDSSPRNNHAAVISSPALSPGTNVHARNRDLHEEIPGANVLRAINREARLIDGQFCNPRIWKRLSSQPWELHDQNLVLEDVKPVSVRESWTSSKPKRDSRISLLRGIRGVFRKESLPDQQPSAVKTEEGEDQLQSRYTPSLPFRSNLISPGRVKKQKANHALGLDGAADDMSSPSISLSPDVNKALPLSPGELARALSFSARFSPISYSTIAYSNPFTSDKIDLSPVRPPSPLFARGGTQNAFPEPAASSAQKTDIECSPAANSAGAMYAWSPVPVRPTPDKPSVPAQNPIVWSPVSVGPTPDKPSVPAQNPIVWSPVSVGPTPEKPSVPTRNPFAWSPPPIGPTPNKPSVPAQYPFGWSPPPVEKPSMSAHGPYECSSSPVGPTREKPSVPVRGPNLEQSPAFKGPDTTHNYSPGPTTEKPTTPNTPKRSIKAFFGRSKSPSKRSISPTSRMIQPILMIAEQDTTKKDIQQSTPANSTASQAKGVFHIRLDERSIEGAPKNRAISLDPPSQNVLQADLDLMLVTSANDYLLRQATSQHLNADVVKLEKQKWAARGHSPVIDFQYDSTTQCSIVSTNITSLRFHGVPKENRLAFVKTVIAAWHNVTQLLSQRVYCHSDVSLRNLLHDASKVLDLLGAPEETILGFHDLQIRALAQMNRVRRLREEEA</sequence>
<name>A0A438MSN2_EXOME</name>